<dbReference type="PIRSF" id="PIRSF000103">
    <property type="entry name" value="HIBADH"/>
    <property type="match status" value="1"/>
</dbReference>
<dbReference type="InterPro" id="IPR029154">
    <property type="entry name" value="HIBADH-like_NADP-bd"/>
</dbReference>
<dbReference type="Proteomes" id="UP000756710">
    <property type="component" value="Unassembled WGS sequence"/>
</dbReference>
<dbReference type="InterPro" id="IPR002204">
    <property type="entry name" value="3-OH-isobutyrate_DH-rel_CS"/>
</dbReference>
<dbReference type="PANTHER" id="PTHR43060">
    <property type="entry name" value="3-HYDROXYISOBUTYRATE DEHYDROGENASE-LIKE 1, MITOCHONDRIAL-RELATED"/>
    <property type="match status" value="1"/>
</dbReference>
<dbReference type="Pfam" id="PF03446">
    <property type="entry name" value="NAD_binding_2"/>
    <property type="match status" value="1"/>
</dbReference>
<dbReference type="GO" id="GO:0050661">
    <property type="term" value="F:NADP binding"/>
    <property type="evidence" value="ECO:0007669"/>
    <property type="project" value="InterPro"/>
</dbReference>
<gene>
    <name evidence="8" type="ORF">J2Z30_003753</name>
    <name evidence="7" type="ORF">SIRAN1747</name>
</gene>
<keyword evidence="9" id="KW-1185">Reference proteome</keyword>
<evidence type="ECO:0000259" key="5">
    <source>
        <dbReference type="Pfam" id="PF03446"/>
    </source>
</evidence>
<evidence type="ECO:0000313" key="7">
    <source>
        <dbReference type="EMBL" id="CDR04624.1"/>
    </source>
</evidence>
<accession>A0A060ZMY3</accession>
<dbReference type="PROSITE" id="PS00895">
    <property type="entry name" value="3_HYDROXYISOBUT_DH"/>
    <property type="match status" value="1"/>
</dbReference>
<keyword evidence="3" id="KW-0520">NAD</keyword>
<reference evidence="7" key="1">
    <citation type="submission" date="2014-05" db="EMBL/GenBank/DDBJ databases">
        <authorList>
            <person name="Horn Fabian"/>
        </authorList>
    </citation>
    <scope>NUCLEOTIDE SEQUENCE</scope>
</reference>
<dbReference type="Gene3D" id="3.40.50.720">
    <property type="entry name" value="NAD(P)-binding Rossmann-like Domain"/>
    <property type="match status" value="1"/>
</dbReference>
<dbReference type="InterPro" id="IPR036291">
    <property type="entry name" value="NAD(P)-bd_dom_sf"/>
</dbReference>
<dbReference type="Gene3D" id="1.10.1040.10">
    <property type="entry name" value="N-(1-d-carboxylethyl)-l-norvaline Dehydrogenase, domain 2"/>
    <property type="match status" value="1"/>
</dbReference>
<dbReference type="GO" id="GO:0016054">
    <property type="term" value="P:organic acid catabolic process"/>
    <property type="evidence" value="ECO:0007669"/>
    <property type="project" value="UniProtKB-ARBA"/>
</dbReference>
<evidence type="ECO:0000256" key="1">
    <source>
        <dbReference type="ARBA" id="ARBA00009080"/>
    </source>
</evidence>
<evidence type="ECO:0000256" key="4">
    <source>
        <dbReference type="PIRSR" id="PIRSR000103-1"/>
    </source>
</evidence>
<keyword evidence="2 8" id="KW-0560">Oxidoreductase</keyword>
<evidence type="ECO:0000259" key="6">
    <source>
        <dbReference type="Pfam" id="PF14833"/>
    </source>
</evidence>
<evidence type="ECO:0000313" key="9">
    <source>
        <dbReference type="Proteomes" id="UP000756710"/>
    </source>
</evidence>
<dbReference type="InterPro" id="IPR015815">
    <property type="entry name" value="HIBADH-related"/>
</dbReference>
<evidence type="ECO:0000313" key="8">
    <source>
        <dbReference type="EMBL" id="MBP2062734.1"/>
    </source>
</evidence>
<dbReference type="InterPro" id="IPR013328">
    <property type="entry name" value="6PGD_dom2"/>
</dbReference>
<dbReference type="InterPro" id="IPR006115">
    <property type="entry name" value="6PGDH_NADP-bd"/>
</dbReference>
<protein>
    <submittedName>
        <fullName evidence="8">2-hydroxy-3-oxopropionate reductase</fullName>
        <ecNumber evidence="8">1.1.1.60</ecNumber>
    </submittedName>
    <submittedName>
        <fullName evidence="7">6-phosphogluconate dehydrogenase NAD-bindingprotein</fullName>
    </submittedName>
</protein>
<dbReference type="EMBL" id="LK022848">
    <property type="protein sequence ID" value="CDR04624.1"/>
    <property type="molecule type" value="Genomic_DNA"/>
</dbReference>
<feature type="active site" evidence="4">
    <location>
        <position position="190"/>
    </location>
</feature>
<dbReference type="SUPFAM" id="SSF51735">
    <property type="entry name" value="NAD(P)-binding Rossmann-fold domains"/>
    <property type="match status" value="1"/>
</dbReference>
<dbReference type="GO" id="GO:0051287">
    <property type="term" value="F:NAD binding"/>
    <property type="evidence" value="ECO:0007669"/>
    <property type="project" value="InterPro"/>
</dbReference>
<dbReference type="RefSeq" id="WP_209468734.1">
    <property type="nucleotide sequence ID" value="NZ_BAABDR010000025.1"/>
</dbReference>
<proteinExistence type="inferred from homology"/>
<organism evidence="7">
    <name type="scientific">Streptomyces iranensis</name>
    <dbReference type="NCBI Taxonomy" id="576784"/>
    <lineage>
        <taxon>Bacteria</taxon>
        <taxon>Bacillati</taxon>
        <taxon>Actinomycetota</taxon>
        <taxon>Actinomycetes</taxon>
        <taxon>Kitasatosporales</taxon>
        <taxon>Streptomycetaceae</taxon>
        <taxon>Streptomyces</taxon>
        <taxon>Streptomyces violaceusniger group</taxon>
    </lineage>
</organism>
<dbReference type="GO" id="GO:0008679">
    <property type="term" value="F:2-hydroxy-3-oxopropionate reductase activity"/>
    <property type="evidence" value="ECO:0007669"/>
    <property type="project" value="UniProtKB-EC"/>
</dbReference>
<dbReference type="Pfam" id="PF14833">
    <property type="entry name" value="NAD_binding_11"/>
    <property type="match status" value="1"/>
</dbReference>
<name>A0A060ZMY3_9ACTN</name>
<dbReference type="AlphaFoldDB" id="A0A060ZMY3"/>
<dbReference type="PANTHER" id="PTHR43060:SF15">
    <property type="entry name" value="3-HYDROXYISOBUTYRATE DEHYDROGENASE-LIKE 1, MITOCHONDRIAL-RELATED"/>
    <property type="match status" value="1"/>
</dbReference>
<evidence type="ECO:0000256" key="3">
    <source>
        <dbReference type="ARBA" id="ARBA00023027"/>
    </source>
</evidence>
<dbReference type="EMBL" id="JAGGLR010000009">
    <property type="protein sequence ID" value="MBP2062734.1"/>
    <property type="molecule type" value="Genomic_DNA"/>
</dbReference>
<evidence type="ECO:0000256" key="2">
    <source>
        <dbReference type="ARBA" id="ARBA00023002"/>
    </source>
</evidence>
<feature type="domain" description="3-hydroxyisobutyrate dehydrogenase-like NAD-binding" evidence="6">
    <location>
        <begin position="184"/>
        <end position="304"/>
    </location>
</feature>
<feature type="domain" description="6-phosphogluconate dehydrogenase NADP-binding" evidence="5">
    <location>
        <begin position="24"/>
        <end position="178"/>
    </location>
</feature>
<dbReference type="HOGENOM" id="CLU_035117_1_0_11"/>
<reference evidence="8 9" key="2">
    <citation type="submission" date="2021-03" db="EMBL/GenBank/DDBJ databases">
        <title>Genomic Encyclopedia of Type Strains, Phase IV (KMG-IV): sequencing the most valuable type-strain genomes for metagenomic binning, comparative biology and taxonomic classification.</title>
        <authorList>
            <person name="Goeker M."/>
        </authorList>
    </citation>
    <scope>NUCLEOTIDE SEQUENCE [LARGE SCALE GENOMIC DNA]</scope>
    <source>
        <strain evidence="8 9">DSM 41954</strain>
    </source>
</reference>
<dbReference type="EC" id="1.1.1.60" evidence="8"/>
<comment type="similarity">
    <text evidence="1">Belongs to the HIBADH-related family.</text>
</comment>
<sequence length="327" mass="33262">MTDTPDTTHPAGPSRLPAPAAGPVAFVGLGVMGLPMARNIAAAGIELCVYDASSQACDRARGQGLKVAGTLARALEGASTVITMLPDTPHVREVLLGPGGVLEYCAEGTVVVDMSTISPLATQELAAELADRRLALVDAPVSGGVRGAVSGALSIMAGGTAEALARVRPVLETMGSTTDVGPVGSGQVVKACNQVAVALAIQAACEAFTLGSRFGVQPQVLRQALLGGAASSWVLEHLAPQMIDGDDSAGFRVALQVKDLRIAVDTAAAQGMPLPGASGVLQLYLEAMSHGQEADGNQALARVYERMAHVRIASPMNTSSSDTSVTF</sequence>
<dbReference type="InterPro" id="IPR008927">
    <property type="entry name" value="6-PGluconate_DH-like_C_sf"/>
</dbReference>
<dbReference type="SUPFAM" id="SSF48179">
    <property type="entry name" value="6-phosphogluconate dehydrogenase C-terminal domain-like"/>
    <property type="match status" value="1"/>
</dbReference>